<keyword evidence="2" id="KW-1185">Reference proteome</keyword>
<accession>A0AAV4EU79</accession>
<evidence type="ECO:0000313" key="2">
    <source>
        <dbReference type="Proteomes" id="UP000762676"/>
    </source>
</evidence>
<proteinExistence type="predicted"/>
<organism evidence="1 2">
    <name type="scientific">Elysia marginata</name>
    <dbReference type="NCBI Taxonomy" id="1093978"/>
    <lineage>
        <taxon>Eukaryota</taxon>
        <taxon>Metazoa</taxon>
        <taxon>Spiralia</taxon>
        <taxon>Lophotrochozoa</taxon>
        <taxon>Mollusca</taxon>
        <taxon>Gastropoda</taxon>
        <taxon>Heterobranchia</taxon>
        <taxon>Euthyneura</taxon>
        <taxon>Panpulmonata</taxon>
        <taxon>Sacoglossa</taxon>
        <taxon>Placobranchoidea</taxon>
        <taxon>Plakobranchidae</taxon>
        <taxon>Elysia</taxon>
    </lineage>
</organism>
<evidence type="ECO:0000313" key="1">
    <source>
        <dbReference type="EMBL" id="GFR64324.1"/>
    </source>
</evidence>
<dbReference type="PANTHER" id="PTHR47027:SF25">
    <property type="entry name" value="REVERSE TRANSCRIPTASE DOMAIN-CONTAINING PROTEIN"/>
    <property type="match status" value="1"/>
</dbReference>
<gene>
    <name evidence="1" type="ORF">ElyMa_001919700</name>
</gene>
<name>A0AAV4EU79_9GAST</name>
<reference evidence="1 2" key="1">
    <citation type="journal article" date="2021" name="Elife">
        <title>Chloroplast acquisition without the gene transfer in kleptoplastic sea slugs, Plakobranchus ocellatus.</title>
        <authorList>
            <person name="Maeda T."/>
            <person name="Takahashi S."/>
            <person name="Yoshida T."/>
            <person name="Shimamura S."/>
            <person name="Takaki Y."/>
            <person name="Nagai Y."/>
            <person name="Toyoda A."/>
            <person name="Suzuki Y."/>
            <person name="Arimoto A."/>
            <person name="Ishii H."/>
            <person name="Satoh N."/>
            <person name="Nishiyama T."/>
            <person name="Hasebe M."/>
            <person name="Maruyama T."/>
            <person name="Minagawa J."/>
            <person name="Obokata J."/>
            <person name="Shigenobu S."/>
        </authorList>
    </citation>
    <scope>NUCLEOTIDE SEQUENCE [LARGE SCALE GENOMIC DNA]</scope>
</reference>
<evidence type="ECO:0008006" key="3">
    <source>
        <dbReference type="Google" id="ProtNLM"/>
    </source>
</evidence>
<dbReference type="Proteomes" id="UP000762676">
    <property type="component" value="Unassembled WGS sequence"/>
</dbReference>
<dbReference type="EMBL" id="BMAT01003890">
    <property type="protein sequence ID" value="GFR64324.1"/>
    <property type="molecule type" value="Genomic_DNA"/>
</dbReference>
<comment type="caution">
    <text evidence="1">The sequence shown here is derived from an EMBL/GenBank/DDBJ whole genome shotgun (WGS) entry which is preliminary data.</text>
</comment>
<sequence>MEVSNWFYALETLRDMEDIEDYWNKIKGIWKGSCEEVLGLRGKVFNRVILERLNVAFDEKLRKEQASSRKGKSCADQTATICIIVEQSLEWNSPLFVNFGDFEKAFDSVDRESL</sequence>
<protein>
    <recommendedName>
        <fullName evidence="3">Reverse transcriptase domain-containing protein</fullName>
    </recommendedName>
</protein>
<dbReference type="AlphaFoldDB" id="A0AAV4EU79"/>
<dbReference type="PANTHER" id="PTHR47027">
    <property type="entry name" value="REVERSE TRANSCRIPTASE DOMAIN-CONTAINING PROTEIN"/>
    <property type="match status" value="1"/>
</dbReference>